<protein>
    <submittedName>
        <fullName evidence="1">Uncharacterized protein</fullName>
    </submittedName>
</protein>
<name>A0A0F7SLG2_PHARH</name>
<dbReference type="AlphaFoldDB" id="A0A0F7SLG2"/>
<reference evidence="1" key="1">
    <citation type="submission" date="2014-08" db="EMBL/GenBank/DDBJ databases">
        <authorList>
            <person name="Sharma Rahul"/>
            <person name="Thines Marco"/>
        </authorList>
    </citation>
    <scope>NUCLEOTIDE SEQUENCE</scope>
</reference>
<accession>A0A0F7SLG2</accession>
<evidence type="ECO:0000313" key="1">
    <source>
        <dbReference type="EMBL" id="CDZ97822.1"/>
    </source>
</evidence>
<dbReference type="EMBL" id="LN483249">
    <property type="protein sequence ID" value="CDZ97822.1"/>
    <property type="molecule type" value="Genomic_DNA"/>
</dbReference>
<sequence>MPLPIHDLSTADFNKRLTLVYHPGGLVCNLSVVKVKNSDRDRFELGLGTVGRPDAQT</sequence>
<organism evidence="1">
    <name type="scientific">Phaffia rhodozyma</name>
    <name type="common">Yeast</name>
    <name type="synonym">Xanthophyllomyces dendrorhous</name>
    <dbReference type="NCBI Taxonomy" id="264483"/>
    <lineage>
        <taxon>Eukaryota</taxon>
        <taxon>Fungi</taxon>
        <taxon>Dikarya</taxon>
        <taxon>Basidiomycota</taxon>
        <taxon>Agaricomycotina</taxon>
        <taxon>Tremellomycetes</taxon>
        <taxon>Cystofilobasidiales</taxon>
        <taxon>Mrakiaceae</taxon>
        <taxon>Phaffia</taxon>
    </lineage>
</organism>
<proteinExistence type="predicted"/>